<dbReference type="PANTHER" id="PTHR46640">
    <property type="entry name" value="TRIACYLGLYCEROL LIPASE, PUTATIVE (AFU_ORTHOLOGUE AFUA_6G06510)-RELATED"/>
    <property type="match status" value="1"/>
</dbReference>
<sequence>MKFCYSVFLLSSIFVGLTSGLPISNQVANQSIDAIHNNLNGIKENIKDYIDQLLPKTGSFDHTYFEKLENDDVYFDYIHPQAELAQLAYCINECDSLKNYADYALRFPRAFASVTTINPEELLKLSSKKDEPLKRYQLVYVIHPENDEKKLFEHGGGEGYILLDHLRETINVVFRGSRHMKQWISNLDFAPASFNPLSNRTEFWEELNKTETAGSFHDKYYGNFLELQNIHTQEFQEMQNGLSQGSVLSSYFIHKGFSTVTNRVKFQIFSNLFKLIEEYPHYHVFFIGHSLGGALAQSFSLESKLMDIDNVAITFNAPSLFSKDLSVFYEKLMDNKQIQTGLINNGVLKLEDNNSSAIIRNYQFYDIVPRILPKELYKHAGVPIAAEKKGLPHTQEDFYLEYPKDDSEEYDGDDNYYKIETKEVHARGVFKHIAKKVDRKYKITKLLKNINEYEKMMKLKVQTRWEDISIFHKYFIVFYSACNKMALD</sequence>
<reference evidence="5" key="1">
    <citation type="submission" date="2023-04" db="EMBL/GenBank/DDBJ databases">
        <title>Candida boidinii NBRC 10035.</title>
        <authorList>
            <person name="Ichikawa N."/>
            <person name="Sato H."/>
            <person name="Tonouchi N."/>
        </authorList>
    </citation>
    <scope>NUCLEOTIDE SEQUENCE</scope>
    <source>
        <strain evidence="5">NBRC 10035</strain>
    </source>
</reference>
<feature type="domain" description="Fungal lipase-type" evidence="4">
    <location>
        <begin position="172"/>
        <end position="335"/>
    </location>
</feature>
<dbReference type="EMBL" id="BSXN01001055">
    <property type="protein sequence ID" value="GME71338.1"/>
    <property type="molecule type" value="Genomic_DNA"/>
</dbReference>
<feature type="signal peptide" evidence="3">
    <location>
        <begin position="1"/>
        <end position="20"/>
    </location>
</feature>
<dbReference type="PANTHER" id="PTHR46640:SF3">
    <property type="entry name" value="LIPASE LIH1-RELATED"/>
    <property type="match status" value="1"/>
</dbReference>
<dbReference type="SUPFAM" id="SSF53474">
    <property type="entry name" value="alpha/beta-Hydrolases"/>
    <property type="match status" value="1"/>
</dbReference>
<dbReference type="InterPro" id="IPR002921">
    <property type="entry name" value="Fungal_lipase-type"/>
</dbReference>
<dbReference type="CDD" id="cd00519">
    <property type="entry name" value="Lipase_3"/>
    <property type="match status" value="1"/>
</dbReference>
<feature type="chain" id="PRO_5040751188" description="triacylglycerol lipase" evidence="3">
    <location>
        <begin position="21"/>
        <end position="488"/>
    </location>
</feature>
<dbReference type="Proteomes" id="UP001165120">
    <property type="component" value="Unassembled WGS sequence"/>
</dbReference>
<protein>
    <recommendedName>
        <fullName evidence="1">triacylglycerol lipase</fullName>
        <ecNumber evidence="1">3.1.1.3</ecNumber>
    </recommendedName>
</protein>
<gene>
    <name evidence="5" type="ORF">Cboi02_000317600</name>
</gene>
<dbReference type="AlphaFoldDB" id="A0A9W6T1K5"/>
<evidence type="ECO:0000313" key="5">
    <source>
        <dbReference type="EMBL" id="GME71338.1"/>
    </source>
</evidence>
<dbReference type="EC" id="3.1.1.3" evidence="1"/>
<evidence type="ECO:0000259" key="4">
    <source>
        <dbReference type="Pfam" id="PF01764"/>
    </source>
</evidence>
<comment type="caution">
    <text evidence="5">The sequence shown here is derived from an EMBL/GenBank/DDBJ whole genome shotgun (WGS) entry which is preliminary data.</text>
</comment>
<evidence type="ECO:0000256" key="3">
    <source>
        <dbReference type="SAM" id="SignalP"/>
    </source>
</evidence>
<dbReference type="Gene3D" id="3.40.50.1820">
    <property type="entry name" value="alpha/beta hydrolase"/>
    <property type="match status" value="1"/>
</dbReference>
<name>A0A9W6T1K5_CANBO</name>
<evidence type="ECO:0000256" key="2">
    <source>
        <dbReference type="ARBA" id="ARBA00022801"/>
    </source>
</evidence>
<dbReference type="GO" id="GO:0004806">
    <property type="term" value="F:triacylglycerol lipase activity"/>
    <property type="evidence" value="ECO:0007669"/>
    <property type="project" value="UniProtKB-EC"/>
</dbReference>
<accession>A0A9W6T1K5</accession>
<keyword evidence="6" id="KW-1185">Reference proteome</keyword>
<proteinExistence type="predicted"/>
<keyword evidence="2" id="KW-0378">Hydrolase</keyword>
<dbReference type="Pfam" id="PF01764">
    <property type="entry name" value="Lipase_3"/>
    <property type="match status" value="1"/>
</dbReference>
<dbReference type="InterPro" id="IPR051299">
    <property type="entry name" value="AB_hydrolase_lip/est"/>
</dbReference>
<dbReference type="GO" id="GO:0006629">
    <property type="term" value="P:lipid metabolic process"/>
    <property type="evidence" value="ECO:0007669"/>
    <property type="project" value="InterPro"/>
</dbReference>
<evidence type="ECO:0000256" key="1">
    <source>
        <dbReference type="ARBA" id="ARBA00013279"/>
    </source>
</evidence>
<organism evidence="5 6">
    <name type="scientific">Candida boidinii</name>
    <name type="common">Yeast</name>
    <dbReference type="NCBI Taxonomy" id="5477"/>
    <lineage>
        <taxon>Eukaryota</taxon>
        <taxon>Fungi</taxon>
        <taxon>Dikarya</taxon>
        <taxon>Ascomycota</taxon>
        <taxon>Saccharomycotina</taxon>
        <taxon>Pichiomycetes</taxon>
        <taxon>Pichiales</taxon>
        <taxon>Pichiaceae</taxon>
        <taxon>Ogataea</taxon>
        <taxon>Ogataea/Candida clade</taxon>
    </lineage>
</organism>
<dbReference type="InterPro" id="IPR029058">
    <property type="entry name" value="AB_hydrolase_fold"/>
</dbReference>
<keyword evidence="3" id="KW-0732">Signal</keyword>
<evidence type="ECO:0000313" key="6">
    <source>
        <dbReference type="Proteomes" id="UP001165120"/>
    </source>
</evidence>